<feature type="transmembrane region" description="Helical" evidence="6">
    <location>
        <begin position="50"/>
        <end position="71"/>
    </location>
</feature>
<keyword evidence="3 6" id="KW-0812">Transmembrane</keyword>
<organism evidence="7 8">
    <name type="scientific">Fundidesulfovibrio magnetotacticus</name>
    <dbReference type="NCBI Taxonomy" id="2730080"/>
    <lineage>
        <taxon>Bacteria</taxon>
        <taxon>Pseudomonadati</taxon>
        <taxon>Thermodesulfobacteriota</taxon>
        <taxon>Desulfovibrionia</taxon>
        <taxon>Desulfovibrionales</taxon>
        <taxon>Desulfovibrionaceae</taxon>
        <taxon>Fundidesulfovibrio</taxon>
    </lineage>
</organism>
<dbReference type="InterPro" id="IPR023353">
    <property type="entry name" value="LemA-like_dom_sf"/>
</dbReference>
<evidence type="ECO:0000256" key="2">
    <source>
        <dbReference type="ARBA" id="ARBA00008854"/>
    </source>
</evidence>
<comment type="caution">
    <text evidence="7">The sequence shown here is derived from an EMBL/GenBank/DDBJ whole genome shotgun (WGS) entry which is preliminary data.</text>
</comment>
<dbReference type="Gene3D" id="1.20.1440.20">
    <property type="entry name" value="LemA-like domain"/>
    <property type="match status" value="1"/>
</dbReference>
<evidence type="ECO:0000256" key="1">
    <source>
        <dbReference type="ARBA" id="ARBA00004167"/>
    </source>
</evidence>
<dbReference type="GO" id="GO:0016020">
    <property type="term" value="C:membrane"/>
    <property type="evidence" value="ECO:0007669"/>
    <property type="project" value="UniProtKB-SubCell"/>
</dbReference>
<gene>
    <name evidence="7" type="primary">mamQ</name>
    <name evidence="7" type="ORF">NNJEOMEG_00110</name>
</gene>
<reference evidence="7 8" key="2">
    <citation type="submission" date="2020-05" db="EMBL/GenBank/DDBJ databases">
        <title>Draft genome sequence of Desulfovibrio sp. strainFSS-1.</title>
        <authorList>
            <person name="Shimoshige H."/>
            <person name="Kobayashi H."/>
            <person name="Maekawa T."/>
        </authorList>
    </citation>
    <scope>NUCLEOTIDE SEQUENCE [LARGE SCALE GENOMIC DNA]</scope>
    <source>
        <strain evidence="7 8">SIID29052-01</strain>
    </source>
</reference>
<proteinExistence type="inferred from homology"/>
<keyword evidence="4 6" id="KW-1133">Transmembrane helix</keyword>
<evidence type="ECO:0000256" key="4">
    <source>
        <dbReference type="ARBA" id="ARBA00022989"/>
    </source>
</evidence>
<evidence type="ECO:0000256" key="6">
    <source>
        <dbReference type="SAM" id="Phobius"/>
    </source>
</evidence>
<evidence type="ECO:0000313" key="7">
    <source>
        <dbReference type="EMBL" id="GFK92287.1"/>
    </source>
</evidence>
<dbReference type="AlphaFoldDB" id="A0A6V8LRR0"/>
<protein>
    <submittedName>
        <fullName evidence="7">Magnetosome protein MamQ</fullName>
    </submittedName>
</protein>
<sequence length="251" mass="28210">MGSNRISRMIVKAYGKKFNLVQRTEPSSNNFQHYWDMLVERIPQLANYKFQIILALTCGSLLLACIIYFNMLTTADHAWQRSAGQVEVFMQRRNDISINLSKAVQGYSAYERTVMTEVVKLRSLIRPGDLKSGKLDDVLKGMRENQAAVGKDPVAGKDAAALMGSMVGLFAVAEQYPDLKLSANFQSLMAALIEVEKDLAQERVKLNEAIFAYAELTDHFPSRYFAALFGFKAPDYFKATQDARALNPVQF</sequence>
<dbReference type="Pfam" id="PF04011">
    <property type="entry name" value="LemA"/>
    <property type="match status" value="1"/>
</dbReference>
<reference evidence="7 8" key="1">
    <citation type="submission" date="2020-04" db="EMBL/GenBank/DDBJ databases">
        <authorList>
            <consortium name="Desulfovibrio sp. FSS-1 genome sequencing consortium"/>
            <person name="Shimoshige H."/>
            <person name="Kobayashi H."/>
            <person name="Maekawa T."/>
        </authorList>
    </citation>
    <scope>NUCLEOTIDE SEQUENCE [LARGE SCALE GENOMIC DNA]</scope>
    <source>
        <strain evidence="7 8">SIID29052-01</strain>
    </source>
</reference>
<dbReference type="SUPFAM" id="SSF140478">
    <property type="entry name" value="LemA-like"/>
    <property type="match status" value="1"/>
</dbReference>
<keyword evidence="5 6" id="KW-0472">Membrane</keyword>
<dbReference type="EMBL" id="BLTE01000001">
    <property type="protein sequence ID" value="GFK92287.1"/>
    <property type="molecule type" value="Genomic_DNA"/>
</dbReference>
<name>A0A6V8LRR0_9BACT</name>
<comment type="subcellular location">
    <subcellularLocation>
        <location evidence="1">Membrane</location>
        <topology evidence="1">Single-pass membrane protein</topology>
    </subcellularLocation>
</comment>
<evidence type="ECO:0000256" key="3">
    <source>
        <dbReference type="ARBA" id="ARBA00022692"/>
    </source>
</evidence>
<evidence type="ECO:0000256" key="5">
    <source>
        <dbReference type="ARBA" id="ARBA00023136"/>
    </source>
</evidence>
<evidence type="ECO:0000313" key="8">
    <source>
        <dbReference type="Proteomes" id="UP000494245"/>
    </source>
</evidence>
<accession>A0A6V8LRR0</accession>
<comment type="similarity">
    <text evidence="2">Belongs to the LemA family.</text>
</comment>
<dbReference type="PANTHER" id="PTHR34478">
    <property type="entry name" value="PROTEIN LEMA"/>
    <property type="match status" value="1"/>
</dbReference>
<keyword evidence="8" id="KW-1185">Reference proteome</keyword>
<dbReference type="InterPro" id="IPR007156">
    <property type="entry name" value="MamQ_LemA"/>
</dbReference>
<dbReference type="PANTHER" id="PTHR34478:SF1">
    <property type="entry name" value="PROTEIN LEMA"/>
    <property type="match status" value="1"/>
</dbReference>
<dbReference type="Proteomes" id="UP000494245">
    <property type="component" value="Unassembled WGS sequence"/>
</dbReference>